<keyword evidence="3" id="KW-1185">Reference proteome</keyword>
<sequence length="181" mass="20008">MSKENGVTESSRIGLVAGLDRSELERPGSALLVMLLDAAIHKQMQLQQLAAELGVTYSYLSQLRSGYREIINVSEHFLSRAAVFLEVPRLAVLLAAGRIKISDFYAVSSIESKIEPALRFIKSDGELGASMPVSIFVADQDIQLFIIDLYQKLTHRNLLGQPVAYQELNEYAALAVLNLNE</sequence>
<evidence type="ECO:0000259" key="1">
    <source>
        <dbReference type="PROSITE" id="PS50943"/>
    </source>
</evidence>
<protein>
    <recommendedName>
        <fullName evidence="1">HTH cro/C1-type domain-containing protein</fullName>
    </recommendedName>
</protein>
<evidence type="ECO:0000313" key="3">
    <source>
        <dbReference type="Proteomes" id="UP000463939"/>
    </source>
</evidence>
<evidence type="ECO:0000313" key="2">
    <source>
        <dbReference type="EMBL" id="BBP00595.1"/>
    </source>
</evidence>
<accession>A0A809RG89</accession>
<name>A0A809RG89_9PROT</name>
<dbReference type="RefSeq" id="WP_162084499.1">
    <property type="nucleotide sequence ID" value="NZ_AP021881.1"/>
</dbReference>
<organism evidence="2 3">
    <name type="scientific">Sulfuriferula nivalis</name>
    <dbReference type="NCBI Taxonomy" id="2675298"/>
    <lineage>
        <taxon>Bacteria</taxon>
        <taxon>Pseudomonadati</taxon>
        <taxon>Pseudomonadota</taxon>
        <taxon>Betaproteobacteria</taxon>
        <taxon>Nitrosomonadales</taxon>
        <taxon>Sulfuricellaceae</taxon>
        <taxon>Sulfuriferula</taxon>
    </lineage>
</organism>
<dbReference type="AlphaFoldDB" id="A0A809RG89"/>
<dbReference type="InterPro" id="IPR001387">
    <property type="entry name" value="Cro/C1-type_HTH"/>
</dbReference>
<dbReference type="KEGG" id="sniv:SFSGTM_13030"/>
<dbReference type="SUPFAM" id="SSF47413">
    <property type="entry name" value="lambda repressor-like DNA-binding domains"/>
    <property type="match status" value="1"/>
</dbReference>
<dbReference type="Gene3D" id="1.10.260.40">
    <property type="entry name" value="lambda repressor-like DNA-binding domains"/>
    <property type="match status" value="1"/>
</dbReference>
<proteinExistence type="predicted"/>
<dbReference type="PROSITE" id="PS50943">
    <property type="entry name" value="HTH_CROC1"/>
    <property type="match status" value="1"/>
</dbReference>
<dbReference type="Proteomes" id="UP000463939">
    <property type="component" value="Chromosome"/>
</dbReference>
<dbReference type="EMBL" id="AP021881">
    <property type="protein sequence ID" value="BBP00595.1"/>
    <property type="molecule type" value="Genomic_DNA"/>
</dbReference>
<reference evidence="3" key="1">
    <citation type="submission" date="2019-11" db="EMBL/GenBank/DDBJ databases">
        <title>Isolation and characterization of a novel species in the genus Sulfuriferula.</title>
        <authorList>
            <person name="Mochizuki J."/>
            <person name="Kojima H."/>
            <person name="Fukui M."/>
        </authorList>
    </citation>
    <scope>NUCLEOTIDE SEQUENCE [LARGE SCALE GENOMIC DNA]</scope>
    <source>
        <strain evidence="3">SGTM</strain>
    </source>
</reference>
<feature type="domain" description="HTH cro/C1-type" evidence="1">
    <location>
        <begin position="35"/>
        <end position="93"/>
    </location>
</feature>
<gene>
    <name evidence="2" type="ORF">SFSGTM_13030</name>
</gene>
<dbReference type="GO" id="GO:0003677">
    <property type="term" value="F:DNA binding"/>
    <property type="evidence" value="ECO:0007669"/>
    <property type="project" value="InterPro"/>
</dbReference>
<dbReference type="InterPro" id="IPR010982">
    <property type="entry name" value="Lambda_DNA-bd_dom_sf"/>
</dbReference>